<dbReference type="AlphaFoldDB" id="A0A1W6ZAZ5"/>
<sequence length="191" mass="20570">MKLKMSRNSVFAVLLRSPWWMSAGVAVLLCGGAVAALPKDMVWFGVFGAVPFAVISIIAAYRQLTRPSEARVQAVAEATSAMSWAEFAGTVEAGFKSDGCEVQRLNLPGIDFSLTKDGNVALVSAKRWKAARIGVEPLRELQAARGQRGAREAIFIALGQVSDNAWQYAKAQGMSVMGAAELAKLLRRQKL</sequence>
<dbReference type="InterPro" id="IPR011856">
    <property type="entry name" value="tRNA_endonuc-like_dom_sf"/>
</dbReference>
<keyword evidence="1" id="KW-0812">Transmembrane</keyword>
<proteinExistence type="predicted"/>
<keyword evidence="4" id="KW-1185">Reference proteome</keyword>
<dbReference type="KEGG" id="bgm:CAL15_09255"/>
<name>A0A1W6ZAZ5_9BORD</name>
<dbReference type="InterPro" id="IPR011335">
    <property type="entry name" value="Restrct_endonuc-II-like"/>
</dbReference>
<dbReference type="Proteomes" id="UP000194161">
    <property type="component" value="Chromosome"/>
</dbReference>
<evidence type="ECO:0000259" key="2">
    <source>
        <dbReference type="Pfam" id="PF04471"/>
    </source>
</evidence>
<dbReference type="GO" id="GO:0003677">
    <property type="term" value="F:DNA binding"/>
    <property type="evidence" value="ECO:0007669"/>
    <property type="project" value="InterPro"/>
</dbReference>
<dbReference type="GO" id="GO:0009307">
    <property type="term" value="P:DNA restriction-modification system"/>
    <property type="evidence" value="ECO:0007669"/>
    <property type="project" value="InterPro"/>
</dbReference>
<feature type="transmembrane region" description="Helical" evidence="1">
    <location>
        <begin position="12"/>
        <end position="35"/>
    </location>
</feature>
<keyword evidence="1" id="KW-0472">Membrane</keyword>
<dbReference type="GO" id="GO:0004519">
    <property type="term" value="F:endonuclease activity"/>
    <property type="evidence" value="ECO:0007669"/>
    <property type="project" value="InterPro"/>
</dbReference>
<reference evidence="3 4" key="1">
    <citation type="submission" date="2017-05" db="EMBL/GenBank/DDBJ databases">
        <title>Complete and WGS of Bordetella genogroups.</title>
        <authorList>
            <person name="Spilker T."/>
            <person name="LiPuma J."/>
        </authorList>
    </citation>
    <scope>NUCLEOTIDE SEQUENCE [LARGE SCALE GENOMIC DNA]</scope>
    <source>
        <strain evidence="3 4">AU7206</strain>
    </source>
</reference>
<dbReference type="OrthoDB" id="8776507at2"/>
<dbReference type="RefSeq" id="WP_086078327.1">
    <property type="nucleotide sequence ID" value="NZ_CP021111.1"/>
</dbReference>
<keyword evidence="1" id="KW-1133">Transmembrane helix</keyword>
<feature type="domain" description="Restriction endonuclease type IV Mrr" evidence="2">
    <location>
        <begin position="81"/>
        <end position="186"/>
    </location>
</feature>
<evidence type="ECO:0000256" key="1">
    <source>
        <dbReference type="SAM" id="Phobius"/>
    </source>
</evidence>
<dbReference type="Gene3D" id="3.40.1350.10">
    <property type="match status" value="1"/>
</dbReference>
<protein>
    <recommendedName>
        <fullName evidence="2">Restriction endonuclease type IV Mrr domain-containing protein</fullName>
    </recommendedName>
</protein>
<dbReference type="STRING" id="463040.CAL15_09255"/>
<evidence type="ECO:0000313" key="4">
    <source>
        <dbReference type="Proteomes" id="UP000194161"/>
    </source>
</evidence>
<dbReference type="EMBL" id="CP021111">
    <property type="protein sequence ID" value="ARP94558.1"/>
    <property type="molecule type" value="Genomic_DNA"/>
</dbReference>
<feature type="transmembrane region" description="Helical" evidence="1">
    <location>
        <begin position="41"/>
        <end position="61"/>
    </location>
</feature>
<dbReference type="SUPFAM" id="SSF52980">
    <property type="entry name" value="Restriction endonuclease-like"/>
    <property type="match status" value="1"/>
</dbReference>
<evidence type="ECO:0000313" key="3">
    <source>
        <dbReference type="EMBL" id="ARP94558.1"/>
    </source>
</evidence>
<accession>A0A1W6ZAZ5</accession>
<dbReference type="InterPro" id="IPR007560">
    <property type="entry name" value="Restrct_endonuc_IV_Mrr"/>
</dbReference>
<dbReference type="Pfam" id="PF04471">
    <property type="entry name" value="Mrr_cat"/>
    <property type="match status" value="1"/>
</dbReference>
<gene>
    <name evidence="3" type="ORF">CAL15_09255</name>
</gene>
<organism evidence="3 4">
    <name type="scientific">Bordetella genomosp. 13</name>
    <dbReference type="NCBI Taxonomy" id="463040"/>
    <lineage>
        <taxon>Bacteria</taxon>
        <taxon>Pseudomonadati</taxon>
        <taxon>Pseudomonadota</taxon>
        <taxon>Betaproteobacteria</taxon>
        <taxon>Burkholderiales</taxon>
        <taxon>Alcaligenaceae</taxon>
        <taxon>Bordetella</taxon>
    </lineage>
</organism>